<dbReference type="PANTHER" id="PTHR43357:SF3">
    <property type="entry name" value="FE(3+)-TRANSPORT SYSTEM PERMEASE PROTEIN FBPB 2"/>
    <property type="match status" value="1"/>
</dbReference>
<dbReference type="AlphaFoldDB" id="A0A8T4GZK2"/>
<dbReference type="InterPro" id="IPR035906">
    <property type="entry name" value="MetI-like_sf"/>
</dbReference>
<feature type="transmembrane region" description="Helical" evidence="8">
    <location>
        <begin position="304"/>
        <end position="329"/>
    </location>
</feature>
<keyword evidence="11" id="KW-1185">Reference proteome</keyword>
<dbReference type="Proteomes" id="UP000823736">
    <property type="component" value="Unassembled WGS sequence"/>
</dbReference>
<reference evidence="10" key="1">
    <citation type="submission" date="2021-03" db="EMBL/GenBank/DDBJ databases">
        <title>Genomic Encyclopedia of Type Strains, Phase IV (KMG-IV): sequencing the most valuable type-strain genomes for metagenomic binning, comparative biology and taxonomic classification.</title>
        <authorList>
            <person name="Goeker M."/>
        </authorList>
    </citation>
    <scope>NUCLEOTIDE SEQUENCE</scope>
    <source>
        <strain evidence="10">DSM 26232</strain>
    </source>
</reference>
<feature type="transmembrane region" description="Helical" evidence="8">
    <location>
        <begin position="74"/>
        <end position="98"/>
    </location>
</feature>
<dbReference type="InterPro" id="IPR000515">
    <property type="entry name" value="MetI-like"/>
</dbReference>
<evidence type="ECO:0000256" key="1">
    <source>
        <dbReference type="ARBA" id="ARBA00004429"/>
    </source>
</evidence>
<keyword evidence="7 8" id="KW-0472">Membrane</keyword>
<dbReference type="RefSeq" id="WP_209490841.1">
    <property type="nucleotide sequence ID" value="NZ_JAGGLC010000002.1"/>
</dbReference>
<accession>A0A8T4GZK2</accession>
<dbReference type="EMBL" id="JAGGLC010000002">
    <property type="protein sequence ID" value="MBP1986538.1"/>
    <property type="molecule type" value="Genomic_DNA"/>
</dbReference>
<comment type="caution">
    <text evidence="10">The sequence shown here is derived from an EMBL/GenBank/DDBJ whole genome shotgun (WGS) entry which is preliminary data.</text>
</comment>
<comment type="similarity">
    <text evidence="8">Belongs to the binding-protein-dependent transport system permease family.</text>
</comment>
<dbReference type="SUPFAM" id="SSF161098">
    <property type="entry name" value="MetI-like"/>
    <property type="match status" value="2"/>
</dbReference>
<name>A0A8T4GZK2_9EURY</name>
<feature type="transmembrane region" description="Helical" evidence="8">
    <location>
        <begin position="423"/>
        <end position="440"/>
    </location>
</feature>
<dbReference type="Pfam" id="PF00528">
    <property type="entry name" value="BPD_transp_1"/>
    <property type="match status" value="2"/>
</dbReference>
<evidence type="ECO:0000259" key="9">
    <source>
        <dbReference type="PROSITE" id="PS50928"/>
    </source>
</evidence>
<evidence type="ECO:0000256" key="8">
    <source>
        <dbReference type="RuleBase" id="RU363032"/>
    </source>
</evidence>
<comment type="subcellular location">
    <subcellularLocation>
        <location evidence="1">Cell inner membrane</location>
        <topology evidence="1">Multi-pass membrane protein</topology>
    </subcellularLocation>
    <subcellularLocation>
        <location evidence="8">Cell membrane</location>
        <topology evidence="8">Multi-pass membrane protein</topology>
    </subcellularLocation>
</comment>
<feature type="transmembrane region" description="Helical" evidence="8">
    <location>
        <begin position="476"/>
        <end position="494"/>
    </location>
</feature>
<feature type="transmembrane region" description="Helical" evidence="8">
    <location>
        <begin position="205"/>
        <end position="226"/>
    </location>
</feature>
<proteinExistence type="inferred from homology"/>
<evidence type="ECO:0000256" key="5">
    <source>
        <dbReference type="ARBA" id="ARBA00022692"/>
    </source>
</evidence>
<feature type="transmembrane region" description="Helical" evidence="8">
    <location>
        <begin position="349"/>
        <end position="372"/>
    </location>
</feature>
<evidence type="ECO:0000256" key="7">
    <source>
        <dbReference type="ARBA" id="ARBA00023136"/>
    </source>
</evidence>
<evidence type="ECO:0000256" key="3">
    <source>
        <dbReference type="ARBA" id="ARBA00022475"/>
    </source>
</evidence>
<dbReference type="PROSITE" id="PS50928">
    <property type="entry name" value="ABC_TM1"/>
    <property type="match status" value="2"/>
</dbReference>
<dbReference type="PANTHER" id="PTHR43357">
    <property type="entry name" value="INNER MEMBRANE ABC TRANSPORTER PERMEASE PROTEIN YDCV"/>
    <property type="match status" value="1"/>
</dbReference>
<organism evidence="10 11">
    <name type="scientific">Halolamina salifodinae</name>
    <dbReference type="NCBI Taxonomy" id="1202767"/>
    <lineage>
        <taxon>Archaea</taxon>
        <taxon>Methanobacteriati</taxon>
        <taxon>Methanobacteriota</taxon>
        <taxon>Stenosarchaea group</taxon>
        <taxon>Halobacteria</taxon>
        <taxon>Halobacteriales</taxon>
        <taxon>Haloferacaceae</taxon>
    </lineage>
</organism>
<sequence>MGAVGDAPGNLGSRLRELLGRLLGLDDDGVSTPLVLLSAAVAAAVLSPLLWLLLRASEVPLDEALSLLRGSTEVFANSLVLVGVVTAASVALGVPLAVLTVQTDLPFRRFWTVAVALPLVVPSYIGAFAYVSAFGPDGALADALAPLGVSIPNVYGLGGTALVLTLFVYPYVFLTTRAALLSFDETQLEAARTLNVGYLAAFRRVILPQILPAVTAGALLVALYALSDFGTPSIMQYDVFTRMIYVELNSFGDGRANATLLSLQLLTVTAVVVALESRIGDDADAGYGAPAASTAMISLGRLRWLAVLFPAVVSLFTLALPVGILTMWFVRAEALAYEVGGRAFELGFALNSVYAAALAAAATMVIALPVAYYSGRSNAPLARLTERATYLGYAMPGVVLALALVFFSSNQLAAFFGPTVSRAVYQSLPLLVFAYVVRFLPQAVGATRSSVLGVDPALIGAARVLGAQPKAVFRRVTLPLIAPGVLAGAALVFLTTMKELDTTLILHPTGFTTLVTYIWRVQEGGYYGRAALPALVLVVLSGLSMIPLLVQRRDT</sequence>
<keyword evidence="2 8" id="KW-0813">Transport</keyword>
<evidence type="ECO:0000313" key="10">
    <source>
        <dbReference type="EMBL" id="MBP1986538.1"/>
    </source>
</evidence>
<feature type="transmembrane region" description="Helical" evidence="8">
    <location>
        <begin position="34"/>
        <end position="54"/>
    </location>
</feature>
<feature type="domain" description="ABC transmembrane type-1" evidence="9">
    <location>
        <begin position="75"/>
        <end position="276"/>
    </location>
</feature>
<feature type="transmembrane region" description="Helical" evidence="8">
    <location>
        <begin position="110"/>
        <end position="134"/>
    </location>
</feature>
<dbReference type="OrthoDB" id="28023at2157"/>
<feature type="transmembrane region" description="Helical" evidence="8">
    <location>
        <begin position="393"/>
        <end position="417"/>
    </location>
</feature>
<keyword evidence="5 8" id="KW-0812">Transmembrane</keyword>
<evidence type="ECO:0000256" key="2">
    <source>
        <dbReference type="ARBA" id="ARBA00022448"/>
    </source>
</evidence>
<keyword evidence="6 8" id="KW-1133">Transmembrane helix</keyword>
<gene>
    <name evidence="10" type="ORF">J2753_001032</name>
</gene>
<dbReference type="GO" id="GO:0055085">
    <property type="term" value="P:transmembrane transport"/>
    <property type="evidence" value="ECO:0007669"/>
    <property type="project" value="InterPro"/>
</dbReference>
<feature type="transmembrane region" description="Helical" evidence="8">
    <location>
        <begin position="154"/>
        <end position="174"/>
    </location>
</feature>
<feature type="transmembrane region" description="Helical" evidence="8">
    <location>
        <begin position="530"/>
        <end position="550"/>
    </location>
</feature>
<feature type="domain" description="ABC transmembrane type-1" evidence="9">
    <location>
        <begin position="349"/>
        <end position="548"/>
    </location>
</feature>
<evidence type="ECO:0000256" key="4">
    <source>
        <dbReference type="ARBA" id="ARBA00022519"/>
    </source>
</evidence>
<dbReference type="Gene3D" id="1.10.3720.10">
    <property type="entry name" value="MetI-like"/>
    <property type="match status" value="2"/>
</dbReference>
<evidence type="ECO:0000313" key="11">
    <source>
        <dbReference type="Proteomes" id="UP000823736"/>
    </source>
</evidence>
<evidence type="ECO:0000256" key="6">
    <source>
        <dbReference type="ARBA" id="ARBA00022989"/>
    </source>
</evidence>
<dbReference type="CDD" id="cd06261">
    <property type="entry name" value="TM_PBP2"/>
    <property type="match status" value="2"/>
</dbReference>
<dbReference type="GO" id="GO:0005886">
    <property type="term" value="C:plasma membrane"/>
    <property type="evidence" value="ECO:0007669"/>
    <property type="project" value="UniProtKB-SubCell"/>
</dbReference>
<protein>
    <submittedName>
        <fullName evidence="10">Iron(III) transport system permease protein</fullName>
    </submittedName>
</protein>
<keyword evidence="3" id="KW-1003">Cell membrane</keyword>
<keyword evidence="4" id="KW-0997">Cell inner membrane</keyword>